<protein>
    <submittedName>
        <fullName evidence="1">RecD-like protein</fullName>
    </submittedName>
</protein>
<dbReference type="EMBL" id="MK552140">
    <property type="protein sequence ID" value="QBX06629.1"/>
    <property type="molecule type" value="Genomic_DNA"/>
</dbReference>
<gene>
    <name evidence="1" type="ORF">BcepSaruman_216</name>
</gene>
<dbReference type="Gene3D" id="3.40.50.300">
    <property type="entry name" value="P-loop containing nucleotide triphosphate hydrolases"/>
    <property type="match status" value="1"/>
</dbReference>
<evidence type="ECO:0000313" key="2">
    <source>
        <dbReference type="Proteomes" id="UP000296455"/>
    </source>
</evidence>
<dbReference type="InterPro" id="IPR027417">
    <property type="entry name" value="P-loop_NTPase"/>
</dbReference>
<reference evidence="1 2" key="1">
    <citation type="submission" date="2019-02" db="EMBL/GenBank/DDBJ databases">
        <title>Complete genome sequence of Burkholderia cenocepacia phage BcepSaruman.</title>
        <authorList>
            <person name="Park K."/>
            <person name="Liu M."/>
            <person name="Gill J."/>
        </authorList>
    </citation>
    <scope>NUCLEOTIDE SEQUENCE [LARGE SCALE GENOMIC DNA]</scope>
</reference>
<dbReference type="Pfam" id="PF13604">
    <property type="entry name" value="AAA_30"/>
    <property type="match status" value="1"/>
</dbReference>
<organism evidence="1 2">
    <name type="scientific">Burkholderia phage BcepSaruman</name>
    <dbReference type="NCBI Taxonomy" id="2530032"/>
    <lineage>
        <taxon>Viruses</taxon>
        <taxon>Duplodnaviria</taxon>
        <taxon>Heunggongvirae</taxon>
        <taxon>Uroviricota</taxon>
        <taxon>Caudoviricetes</taxon>
        <taxon>Sarumanvirus</taxon>
        <taxon>Sarumanvirus bcepsaruman</taxon>
    </lineage>
</organism>
<name>A0A4D5ZD53_9CAUD</name>
<sequence>MLKPVKMKNAVRWLVVDAAARVRLPARELMDLHAWSRNWRGGAPRALFAAACNWLEEEQGRSWYRDDQYRLPYPVPDQVEKRWGMVYDMIGAFLVDEAKDFWNKLGDTNEVDRSLYSAVDLFGSEDQNQEVREFERPDIPWNDEQNSAIKDVMRWYSDKGRAPIFRLFGYAGTGKTQLIKEIAWRIENGEGVKKGSVLFAAYTGKAAAVMRSKGCVGATTLHSLIYRPKMDRVTGKIKGFSRNEESPLRYASILIVDEVSMVNEDMALDILKYGVMVLVVGDPFQLKPVKGEGYFVRGRADVMLTKIERQAEENPLIWLSMRLRAKKKLKPGTYGSTRIHAIGTQIDDEHVMTADQMLCGIHRTRHALNRKYRTLAGYFDQDSEFPVKGERLLCKKNNKQTGVLNGTQWHCSRPRIKPIKRLKNPKNPAAGYEVTRLEGLYFKARSLDLFNSDGAPMIVDTVCSLHHFDHNLPEPPWQDIQGTDTWTFAYTQTGHSAQGSQWDKTLIVDESDVFPDQKWEHFYTQLTRTAVSAEIYL</sequence>
<proteinExistence type="predicted"/>
<dbReference type="Proteomes" id="UP000296455">
    <property type="component" value="Segment"/>
</dbReference>
<keyword evidence="2" id="KW-1185">Reference proteome</keyword>
<dbReference type="SUPFAM" id="SSF52540">
    <property type="entry name" value="P-loop containing nucleoside triphosphate hydrolases"/>
    <property type="match status" value="1"/>
</dbReference>
<accession>A0A4D5ZD53</accession>
<evidence type="ECO:0000313" key="1">
    <source>
        <dbReference type="EMBL" id="QBX06629.1"/>
    </source>
</evidence>